<keyword evidence="3" id="KW-1185">Reference proteome</keyword>
<accession>A0AAE1HG37</accession>
<gene>
    <name evidence="2" type="ORF">KUF71_009951</name>
</gene>
<reference evidence="2" key="2">
    <citation type="journal article" date="2023" name="BMC Genomics">
        <title>Pest status, molecular evolution, and epigenetic factors derived from the genome assembly of Frankliniella fusca, a thysanopteran phytovirus vector.</title>
        <authorList>
            <person name="Catto M.A."/>
            <person name="Labadie P.E."/>
            <person name="Jacobson A.L."/>
            <person name="Kennedy G.G."/>
            <person name="Srinivasan R."/>
            <person name="Hunt B.G."/>
        </authorList>
    </citation>
    <scope>NUCLEOTIDE SEQUENCE</scope>
    <source>
        <strain evidence="2">PL_HMW_Pooled</strain>
    </source>
</reference>
<feature type="chain" id="PRO_5042186432" evidence="1">
    <location>
        <begin position="34"/>
        <end position="210"/>
    </location>
</feature>
<reference evidence="2" key="1">
    <citation type="submission" date="2021-07" db="EMBL/GenBank/DDBJ databases">
        <authorList>
            <person name="Catto M.A."/>
            <person name="Jacobson A."/>
            <person name="Kennedy G."/>
            <person name="Labadie P."/>
            <person name="Hunt B.G."/>
            <person name="Srinivasan R."/>
        </authorList>
    </citation>
    <scope>NUCLEOTIDE SEQUENCE</scope>
    <source>
        <strain evidence="2">PL_HMW_Pooled</strain>
        <tissue evidence="2">Head</tissue>
    </source>
</reference>
<name>A0AAE1HG37_9NEOP</name>
<evidence type="ECO:0000313" key="3">
    <source>
        <dbReference type="Proteomes" id="UP001219518"/>
    </source>
</evidence>
<protein>
    <submittedName>
        <fullName evidence="2">UPF0178 protein</fullName>
    </submittedName>
</protein>
<evidence type="ECO:0000256" key="1">
    <source>
        <dbReference type="SAM" id="SignalP"/>
    </source>
</evidence>
<comment type="caution">
    <text evidence="2">The sequence shown here is derived from an EMBL/GenBank/DDBJ whole genome shotgun (WGS) entry which is preliminary data.</text>
</comment>
<proteinExistence type="predicted"/>
<dbReference type="AlphaFoldDB" id="A0AAE1HG37"/>
<dbReference type="Proteomes" id="UP001219518">
    <property type="component" value="Unassembled WGS sequence"/>
</dbReference>
<feature type="non-terminal residue" evidence="2">
    <location>
        <position position="210"/>
    </location>
</feature>
<feature type="signal peptide" evidence="1">
    <location>
        <begin position="1"/>
        <end position="33"/>
    </location>
</feature>
<sequence>MSILSRNSLMSAGTCFSTASLIVLLMDPTTMLATPEATHPKTPSLIPTSIFLNMVGRRIRDRGKKGGGKSPSVKRLQLSVARSSFLPQILDFHVYDGGLERVHEHVEHEVDLRSRHRHVQLSLLLDNAGLGGEGVVGLEVHHAASRETGTLLDIGEFDNGHVIVHDVVGDAPQNLIGEFCAIAAAKRNIEVFQTLCMTHQMLQRTWNTLR</sequence>
<keyword evidence="1" id="KW-0732">Signal</keyword>
<evidence type="ECO:0000313" key="2">
    <source>
        <dbReference type="EMBL" id="KAK3920694.1"/>
    </source>
</evidence>
<dbReference type="EMBL" id="JAHWGI010001016">
    <property type="protein sequence ID" value="KAK3920694.1"/>
    <property type="molecule type" value="Genomic_DNA"/>
</dbReference>
<organism evidence="2 3">
    <name type="scientific">Frankliniella fusca</name>
    <dbReference type="NCBI Taxonomy" id="407009"/>
    <lineage>
        <taxon>Eukaryota</taxon>
        <taxon>Metazoa</taxon>
        <taxon>Ecdysozoa</taxon>
        <taxon>Arthropoda</taxon>
        <taxon>Hexapoda</taxon>
        <taxon>Insecta</taxon>
        <taxon>Pterygota</taxon>
        <taxon>Neoptera</taxon>
        <taxon>Paraneoptera</taxon>
        <taxon>Thysanoptera</taxon>
        <taxon>Terebrantia</taxon>
        <taxon>Thripoidea</taxon>
        <taxon>Thripidae</taxon>
        <taxon>Frankliniella</taxon>
    </lineage>
</organism>